<dbReference type="KEGG" id="slr:L21SP2_2306"/>
<dbReference type="AlphaFoldDB" id="V5WIP6"/>
<keyword evidence="2" id="KW-1185">Reference proteome</keyword>
<dbReference type="Proteomes" id="UP000018680">
    <property type="component" value="Chromosome"/>
</dbReference>
<accession>V5WIP6</accession>
<sequence>MRSAFFKQKEMGFKRAVGTDQILQRFMSKKTKTHKTTVMQDILRLSRGQATVSRRGSRAVPHRLNKSEMREFERAAERGYAEFPYPRQALLNTFTEFQHARENTAIIHEKQNHGDYLHWNPLVTGDDSPEPRLPAELQPYPARVTIQGWKFGPIDRQTARLLREILCTSTGKK</sequence>
<name>V5WIP6_9SPIO</name>
<reference evidence="1 2" key="1">
    <citation type="journal article" date="2015" name="Stand. Genomic Sci.">
        <title>Complete genome sequence and description of Salinispira pacifica gen. nov., sp. nov., a novel spirochaete isolated form a hypersaline microbial mat.</title>
        <authorList>
            <person name="Ben Hania W."/>
            <person name="Joseph M."/>
            <person name="Schumann P."/>
            <person name="Bunk B."/>
            <person name="Fiebig A."/>
            <person name="Sproer C."/>
            <person name="Klenk H.P."/>
            <person name="Fardeau M.L."/>
            <person name="Spring S."/>
        </authorList>
    </citation>
    <scope>NUCLEOTIDE SEQUENCE [LARGE SCALE GENOMIC DNA]</scope>
    <source>
        <strain evidence="1 2">L21-RPul-D2</strain>
    </source>
</reference>
<dbReference type="STRING" id="1307761.L21SP2_2306"/>
<dbReference type="HOGENOM" id="CLU_1546521_0_0_12"/>
<evidence type="ECO:0000313" key="2">
    <source>
        <dbReference type="Proteomes" id="UP000018680"/>
    </source>
</evidence>
<dbReference type="EMBL" id="CP006939">
    <property type="protein sequence ID" value="AHC15663.1"/>
    <property type="molecule type" value="Genomic_DNA"/>
</dbReference>
<organism evidence="1 2">
    <name type="scientific">Salinispira pacifica</name>
    <dbReference type="NCBI Taxonomy" id="1307761"/>
    <lineage>
        <taxon>Bacteria</taxon>
        <taxon>Pseudomonadati</taxon>
        <taxon>Spirochaetota</taxon>
        <taxon>Spirochaetia</taxon>
        <taxon>Spirochaetales</taxon>
        <taxon>Spirochaetaceae</taxon>
        <taxon>Salinispira</taxon>
    </lineage>
</organism>
<gene>
    <name evidence="1" type="ORF">L21SP2_2306</name>
</gene>
<protein>
    <submittedName>
        <fullName evidence="1">Uncharacterized protein</fullName>
    </submittedName>
</protein>
<evidence type="ECO:0000313" key="1">
    <source>
        <dbReference type="EMBL" id="AHC15663.1"/>
    </source>
</evidence>
<proteinExistence type="predicted"/>